<protein>
    <submittedName>
        <fullName evidence="2">Uncharacterized protein</fullName>
    </submittedName>
</protein>
<gene>
    <name evidence="2" type="ORF">EZS27_019688</name>
</gene>
<sequence length="48" mass="5273">MGKSPSPKDNHANQLNANKGFKGENKQFAQAQGNRGKQIMQSKSTKNK</sequence>
<accession>A0A5J4REX9</accession>
<organism evidence="2">
    <name type="scientific">termite gut metagenome</name>
    <dbReference type="NCBI Taxonomy" id="433724"/>
    <lineage>
        <taxon>unclassified sequences</taxon>
        <taxon>metagenomes</taxon>
        <taxon>organismal metagenomes</taxon>
    </lineage>
</organism>
<dbReference type="AlphaFoldDB" id="A0A5J4REX9"/>
<evidence type="ECO:0000313" key="2">
    <source>
        <dbReference type="EMBL" id="KAA6331730.1"/>
    </source>
</evidence>
<dbReference type="EMBL" id="SNRY01001333">
    <property type="protein sequence ID" value="KAA6331730.1"/>
    <property type="molecule type" value="Genomic_DNA"/>
</dbReference>
<feature type="compositionally biased region" description="Polar residues" evidence="1">
    <location>
        <begin position="27"/>
        <end position="48"/>
    </location>
</feature>
<name>A0A5J4REX9_9ZZZZ</name>
<evidence type="ECO:0000256" key="1">
    <source>
        <dbReference type="SAM" id="MobiDB-lite"/>
    </source>
</evidence>
<proteinExistence type="predicted"/>
<feature type="compositionally biased region" description="Basic and acidic residues" evidence="1">
    <location>
        <begin position="1"/>
        <end position="11"/>
    </location>
</feature>
<feature type="region of interest" description="Disordered" evidence="1">
    <location>
        <begin position="1"/>
        <end position="48"/>
    </location>
</feature>
<comment type="caution">
    <text evidence="2">The sequence shown here is derived from an EMBL/GenBank/DDBJ whole genome shotgun (WGS) entry which is preliminary data.</text>
</comment>
<reference evidence="2" key="1">
    <citation type="submission" date="2019-03" db="EMBL/GenBank/DDBJ databases">
        <title>Single cell metagenomics reveals metabolic interactions within the superorganism composed of flagellate Streblomastix strix and complex community of Bacteroidetes bacteria on its surface.</title>
        <authorList>
            <person name="Treitli S.C."/>
            <person name="Kolisko M."/>
            <person name="Husnik F."/>
            <person name="Keeling P."/>
            <person name="Hampl V."/>
        </authorList>
    </citation>
    <scope>NUCLEOTIDE SEQUENCE</scope>
    <source>
        <strain evidence="2">STM</strain>
    </source>
</reference>